<accession>B0D696</accession>
<dbReference type="GO" id="GO:0016616">
    <property type="term" value="F:oxidoreductase activity, acting on the CH-OH group of donors, NAD or NADP as acceptor"/>
    <property type="evidence" value="ECO:0007669"/>
    <property type="project" value="TreeGrafter"/>
</dbReference>
<dbReference type="PANTHER" id="PTHR45458:SF1">
    <property type="entry name" value="SHORT CHAIN DEHYDROGENASE"/>
    <property type="match status" value="1"/>
</dbReference>
<evidence type="ECO:0000256" key="1">
    <source>
        <dbReference type="ARBA" id="ARBA00022857"/>
    </source>
</evidence>
<keyword evidence="1" id="KW-0521">NADP</keyword>
<evidence type="ECO:0000313" key="3">
    <source>
        <dbReference type="Proteomes" id="UP000001194"/>
    </source>
</evidence>
<proteinExistence type="predicted"/>
<name>B0D696_LACBS</name>
<dbReference type="InParanoid" id="B0D696"/>
<protein>
    <submittedName>
        <fullName evidence="2">Predicted protein</fullName>
    </submittedName>
</protein>
<dbReference type="KEGG" id="lbc:LACBIDRAFT_318237"/>
<dbReference type="Pfam" id="PF00106">
    <property type="entry name" value="adh_short"/>
    <property type="match status" value="1"/>
</dbReference>
<dbReference type="OrthoDB" id="9876299at2759"/>
<gene>
    <name evidence="2" type="ORF">LACBIDRAFT_318237</name>
</gene>
<dbReference type="FunCoup" id="B0D696">
    <property type="interactions" value="89"/>
</dbReference>
<reference evidence="2 3" key="1">
    <citation type="journal article" date="2008" name="Nature">
        <title>The genome of Laccaria bicolor provides insights into mycorrhizal symbiosis.</title>
        <authorList>
            <person name="Martin F."/>
            <person name="Aerts A."/>
            <person name="Ahren D."/>
            <person name="Brun A."/>
            <person name="Danchin E.G.J."/>
            <person name="Duchaussoy F."/>
            <person name="Gibon J."/>
            <person name="Kohler A."/>
            <person name="Lindquist E."/>
            <person name="Pereda V."/>
            <person name="Salamov A."/>
            <person name="Shapiro H.J."/>
            <person name="Wuyts J."/>
            <person name="Blaudez D."/>
            <person name="Buee M."/>
            <person name="Brokstein P."/>
            <person name="Canbaeck B."/>
            <person name="Cohen D."/>
            <person name="Courty P.E."/>
            <person name="Coutinho P.M."/>
            <person name="Delaruelle C."/>
            <person name="Detter J.C."/>
            <person name="Deveau A."/>
            <person name="DiFazio S."/>
            <person name="Duplessis S."/>
            <person name="Fraissinet-Tachet L."/>
            <person name="Lucic E."/>
            <person name="Frey-Klett P."/>
            <person name="Fourrey C."/>
            <person name="Feussner I."/>
            <person name="Gay G."/>
            <person name="Grimwood J."/>
            <person name="Hoegger P.J."/>
            <person name="Jain P."/>
            <person name="Kilaru S."/>
            <person name="Labbe J."/>
            <person name="Lin Y.C."/>
            <person name="Legue V."/>
            <person name="Le Tacon F."/>
            <person name="Marmeisse R."/>
            <person name="Melayah D."/>
            <person name="Montanini B."/>
            <person name="Muratet M."/>
            <person name="Nehls U."/>
            <person name="Niculita-Hirzel H."/>
            <person name="Oudot-Le Secq M.P."/>
            <person name="Peter M."/>
            <person name="Quesneville H."/>
            <person name="Rajashekar B."/>
            <person name="Reich M."/>
            <person name="Rouhier N."/>
            <person name="Schmutz J."/>
            <person name="Yin T."/>
            <person name="Chalot M."/>
            <person name="Henrissat B."/>
            <person name="Kuees U."/>
            <person name="Lucas S."/>
            <person name="Van de Peer Y."/>
            <person name="Podila G.K."/>
            <person name="Polle A."/>
            <person name="Pukkila P.J."/>
            <person name="Richardson P.M."/>
            <person name="Rouze P."/>
            <person name="Sanders I.R."/>
            <person name="Stajich J.E."/>
            <person name="Tunlid A."/>
            <person name="Tuskan G."/>
            <person name="Grigoriev I.V."/>
        </authorList>
    </citation>
    <scope>NUCLEOTIDE SEQUENCE [LARGE SCALE GENOMIC DNA]</scope>
    <source>
        <strain evidence="3">S238N-H82 / ATCC MYA-4686</strain>
    </source>
</reference>
<dbReference type="AlphaFoldDB" id="B0D696"/>
<dbReference type="HOGENOM" id="CLU_010194_9_1_1"/>
<dbReference type="GeneID" id="6074960"/>
<organism evidence="3">
    <name type="scientific">Laccaria bicolor (strain S238N-H82 / ATCC MYA-4686)</name>
    <name type="common">Bicoloured deceiver</name>
    <name type="synonym">Laccaria laccata var. bicolor</name>
    <dbReference type="NCBI Taxonomy" id="486041"/>
    <lineage>
        <taxon>Eukaryota</taxon>
        <taxon>Fungi</taxon>
        <taxon>Dikarya</taxon>
        <taxon>Basidiomycota</taxon>
        <taxon>Agaricomycotina</taxon>
        <taxon>Agaricomycetes</taxon>
        <taxon>Agaricomycetidae</taxon>
        <taxon>Agaricales</taxon>
        <taxon>Agaricineae</taxon>
        <taxon>Hydnangiaceae</taxon>
        <taxon>Laccaria</taxon>
    </lineage>
</organism>
<dbReference type="Proteomes" id="UP000001194">
    <property type="component" value="Unassembled WGS sequence"/>
</dbReference>
<dbReference type="InterPro" id="IPR002347">
    <property type="entry name" value="SDR_fam"/>
</dbReference>
<sequence length="248" mass="26816">MPSWLITGTSKGIGLGIVCHLLKEEKNFVIGTARDLSAKALQELAAIYPKNRLALIELDITDVTSVKKAAEEAAALLPNGLDYLINNAGISLQIMTPFEDLDMKLFAEELNFYTVSVIQVTTAFLPLIRKSAVKKIIFITSILGSLETSGSWPLIGNSYSISKAALNMLACKWGAALKNDGIIVALVHPGWVQTNMGDPCKEWAETYAPNIPQITVAQSSAGIVEVAKSITIEAAVPFYQYDGSRLPF</sequence>
<dbReference type="PROSITE" id="PS00061">
    <property type="entry name" value="ADH_SHORT"/>
    <property type="match status" value="1"/>
</dbReference>
<dbReference type="InterPro" id="IPR036291">
    <property type="entry name" value="NAD(P)-bd_dom_sf"/>
</dbReference>
<dbReference type="RefSeq" id="XP_001879543.1">
    <property type="nucleotide sequence ID" value="XM_001879508.1"/>
</dbReference>
<dbReference type="PRINTS" id="PR00081">
    <property type="entry name" value="GDHRDH"/>
</dbReference>
<dbReference type="CDD" id="cd05325">
    <property type="entry name" value="carb_red_sniffer_like_SDR_c"/>
    <property type="match status" value="1"/>
</dbReference>
<dbReference type="Gene3D" id="3.40.50.720">
    <property type="entry name" value="NAD(P)-binding Rossmann-like Domain"/>
    <property type="match status" value="1"/>
</dbReference>
<keyword evidence="3" id="KW-1185">Reference proteome</keyword>
<dbReference type="SUPFAM" id="SSF51735">
    <property type="entry name" value="NAD(P)-binding Rossmann-fold domains"/>
    <property type="match status" value="1"/>
</dbReference>
<dbReference type="EMBL" id="DS547098">
    <property type="protein sequence ID" value="EDR10158.1"/>
    <property type="molecule type" value="Genomic_DNA"/>
</dbReference>
<dbReference type="InterPro" id="IPR052184">
    <property type="entry name" value="SDR_enzymes"/>
</dbReference>
<dbReference type="InterPro" id="IPR020904">
    <property type="entry name" value="Sc_DH/Rdtase_CS"/>
</dbReference>
<dbReference type="PANTHER" id="PTHR45458">
    <property type="entry name" value="SHORT-CHAIN DEHYDROGENASE/REDUCTASE SDR"/>
    <property type="match status" value="1"/>
</dbReference>
<evidence type="ECO:0000313" key="2">
    <source>
        <dbReference type="EMBL" id="EDR10158.1"/>
    </source>
</evidence>